<evidence type="ECO:0000313" key="2">
    <source>
        <dbReference type="Proteomes" id="UP000219193"/>
    </source>
</evidence>
<gene>
    <name evidence="1" type="ORF">SAMN06296241_0810</name>
</gene>
<protein>
    <submittedName>
        <fullName evidence="1">Uncharacterized protein</fullName>
    </submittedName>
</protein>
<keyword evidence="2" id="KW-1185">Reference proteome</keyword>
<name>A0A285X4F9_9FLAO</name>
<accession>A0A285X4F9</accession>
<reference evidence="2" key="1">
    <citation type="submission" date="2017-09" db="EMBL/GenBank/DDBJ databases">
        <authorList>
            <person name="Varghese N."/>
            <person name="Submissions S."/>
        </authorList>
    </citation>
    <scope>NUCLEOTIDE SEQUENCE [LARGE SCALE GENOMIC DNA]</scope>
    <source>
        <strain evidence="2">CGMCC 1.12641</strain>
    </source>
</reference>
<organism evidence="1 2">
    <name type="scientific">Salinimicrobium sediminis</name>
    <dbReference type="NCBI Taxonomy" id="1343891"/>
    <lineage>
        <taxon>Bacteria</taxon>
        <taxon>Pseudomonadati</taxon>
        <taxon>Bacteroidota</taxon>
        <taxon>Flavobacteriia</taxon>
        <taxon>Flavobacteriales</taxon>
        <taxon>Flavobacteriaceae</taxon>
        <taxon>Salinimicrobium</taxon>
    </lineage>
</organism>
<dbReference type="Proteomes" id="UP000219193">
    <property type="component" value="Unassembled WGS sequence"/>
</dbReference>
<sequence>MNKIGIGENGGLVKGFRMEGKFGEPDLYFAIFFL</sequence>
<evidence type="ECO:0000313" key="1">
    <source>
        <dbReference type="EMBL" id="SOC79289.1"/>
    </source>
</evidence>
<dbReference type="EMBL" id="OCMF01000001">
    <property type="protein sequence ID" value="SOC79289.1"/>
    <property type="molecule type" value="Genomic_DNA"/>
</dbReference>
<proteinExistence type="predicted"/>
<dbReference type="AlphaFoldDB" id="A0A285X4F9"/>